<evidence type="ECO:0000313" key="4">
    <source>
        <dbReference type="Proteomes" id="UP000315295"/>
    </source>
</evidence>
<keyword evidence="2" id="KW-1133">Transmembrane helix</keyword>
<keyword evidence="2" id="KW-0812">Transmembrane</keyword>
<dbReference type="PANTHER" id="PTHR34947:SF4">
    <property type="entry name" value="TRANSMEMBRANE PROTEIN"/>
    <property type="match status" value="1"/>
</dbReference>
<keyword evidence="2" id="KW-0472">Membrane</keyword>
<organism evidence="3 4">
    <name type="scientific">Malus baccata</name>
    <name type="common">Siberian crab apple</name>
    <name type="synonym">Pyrus baccata</name>
    <dbReference type="NCBI Taxonomy" id="106549"/>
    <lineage>
        <taxon>Eukaryota</taxon>
        <taxon>Viridiplantae</taxon>
        <taxon>Streptophyta</taxon>
        <taxon>Embryophyta</taxon>
        <taxon>Tracheophyta</taxon>
        <taxon>Spermatophyta</taxon>
        <taxon>Magnoliopsida</taxon>
        <taxon>eudicotyledons</taxon>
        <taxon>Gunneridae</taxon>
        <taxon>Pentapetalae</taxon>
        <taxon>rosids</taxon>
        <taxon>fabids</taxon>
        <taxon>Rosales</taxon>
        <taxon>Rosaceae</taxon>
        <taxon>Amygdaloideae</taxon>
        <taxon>Maleae</taxon>
        <taxon>Malus</taxon>
    </lineage>
</organism>
<dbReference type="EMBL" id="VIEB01000175">
    <property type="protein sequence ID" value="TQE02486.1"/>
    <property type="molecule type" value="Genomic_DNA"/>
</dbReference>
<accession>A0A540MUK9</accession>
<sequence>MDHQSSEDQKLQAFDKFIDNKYYAKLFMTRTLKFVVSVSLLSLFLFVTSSGFCVLPDPFNQFNAYFSTLLLSIFTHTLERKYMFLICNGILAFLAKTSTNSCCCSCNDESDEDGIAYVADEGEEEPTLTSEEAEEEVGQLQDLEKQQNGSLYTENHEEMQPEAFVEEEEEEEEEVSESLMKQGEEETETQELATNSDVGDDQYDLTSSTDELNKKIEEFIRKMKEEIRIEAQRQPIIAA</sequence>
<feature type="transmembrane region" description="Helical" evidence="2">
    <location>
        <begin position="31"/>
        <end position="50"/>
    </location>
</feature>
<proteinExistence type="predicted"/>
<feature type="compositionally biased region" description="Acidic residues" evidence="1">
    <location>
        <begin position="164"/>
        <end position="176"/>
    </location>
</feature>
<feature type="region of interest" description="Disordered" evidence="1">
    <location>
        <begin position="156"/>
        <end position="206"/>
    </location>
</feature>
<evidence type="ECO:0000313" key="3">
    <source>
        <dbReference type="EMBL" id="TQE02486.1"/>
    </source>
</evidence>
<comment type="caution">
    <text evidence="3">The sequence shown here is derived from an EMBL/GenBank/DDBJ whole genome shotgun (WGS) entry which is preliminary data.</text>
</comment>
<evidence type="ECO:0008006" key="5">
    <source>
        <dbReference type="Google" id="ProtNLM"/>
    </source>
</evidence>
<evidence type="ECO:0000256" key="2">
    <source>
        <dbReference type="SAM" id="Phobius"/>
    </source>
</evidence>
<keyword evidence="4" id="KW-1185">Reference proteome</keyword>
<name>A0A540MUK9_MALBA</name>
<reference evidence="3 4" key="1">
    <citation type="journal article" date="2019" name="G3 (Bethesda)">
        <title>Sequencing of a Wild Apple (Malus baccata) Genome Unravels the Differences Between Cultivated and Wild Apple Species Regarding Disease Resistance and Cold Tolerance.</title>
        <authorList>
            <person name="Chen X."/>
        </authorList>
    </citation>
    <scope>NUCLEOTIDE SEQUENCE [LARGE SCALE GENOMIC DNA]</scope>
    <source>
        <strain evidence="4">cv. Shandingzi</strain>
        <tissue evidence="3">Leaves</tissue>
    </source>
</reference>
<protein>
    <recommendedName>
        <fullName evidence="5">DUF4408 domain-containing protein</fullName>
    </recommendedName>
</protein>
<dbReference type="Proteomes" id="UP000315295">
    <property type="component" value="Unassembled WGS sequence"/>
</dbReference>
<dbReference type="PANTHER" id="PTHR34947">
    <property type="entry name" value="TRANSMEMBRANE PROTEIN"/>
    <property type="match status" value="1"/>
</dbReference>
<evidence type="ECO:0000256" key="1">
    <source>
        <dbReference type="SAM" id="MobiDB-lite"/>
    </source>
</evidence>
<dbReference type="AlphaFoldDB" id="A0A540MUK9"/>
<gene>
    <name evidence="3" type="ORF">C1H46_011894</name>
</gene>